<accession>A0AAW1R3Y4</accession>
<evidence type="ECO:0000256" key="1">
    <source>
        <dbReference type="ARBA" id="ARBA00001974"/>
    </source>
</evidence>
<dbReference type="PRINTS" id="PR00368">
    <property type="entry name" value="FADPNR"/>
</dbReference>
<comment type="similarity">
    <text evidence="2">Belongs to the FAD-dependent oxidoreductase family.</text>
</comment>
<dbReference type="Gene3D" id="3.50.50.60">
    <property type="entry name" value="FAD/NAD(P)-binding domain"/>
    <property type="match status" value="2"/>
</dbReference>
<evidence type="ECO:0000259" key="8">
    <source>
        <dbReference type="Pfam" id="PF07992"/>
    </source>
</evidence>
<comment type="cofactor">
    <cofactor evidence="1">
        <name>FAD</name>
        <dbReference type="ChEBI" id="CHEBI:57692"/>
    </cofactor>
</comment>
<dbReference type="EMBL" id="JALJOS010000016">
    <property type="protein sequence ID" value="KAK9828141.1"/>
    <property type="molecule type" value="Genomic_DNA"/>
</dbReference>
<evidence type="ECO:0000256" key="7">
    <source>
        <dbReference type="ARBA" id="ARBA00038920"/>
    </source>
</evidence>
<dbReference type="AlphaFoldDB" id="A0AAW1R3Y4"/>
<evidence type="ECO:0000256" key="5">
    <source>
        <dbReference type="ARBA" id="ARBA00023002"/>
    </source>
</evidence>
<dbReference type="EC" id="1.6.5.4" evidence="7"/>
<evidence type="ECO:0000313" key="10">
    <source>
        <dbReference type="EMBL" id="KAK9828141.1"/>
    </source>
</evidence>
<evidence type="ECO:0000313" key="11">
    <source>
        <dbReference type="Proteomes" id="UP001438707"/>
    </source>
</evidence>
<keyword evidence="4" id="KW-0274">FAD</keyword>
<dbReference type="InterPro" id="IPR048618">
    <property type="entry name" value="MDHAR3-like_C"/>
</dbReference>
<dbReference type="PRINTS" id="PR00411">
    <property type="entry name" value="PNDRDTASEI"/>
</dbReference>
<feature type="domain" description="Monodehydroascorbate reductase 3-like C-terminal" evidence="9">
    <location>
        <begin position="351"/>
        <end position="432"/>
    </location>
</feature>
<dbReference type="PANTHER" id="PTHR43557">
    <property type="entry name" value="APOPTOSIS-INDUCING FACTOR 1"/>
    <property type="match status" value="1"/>
</dbReference>
<feature type="domain" description="FAD/NAD(P)-binding" evidence="8">
    <location>
        <begin position="9"/>
        <end position="331"/>
    </location>
</feature>
<evidence type="ECO:0000256" key="4">
    <source>
        <dbReference type="ARBA" id="ARBA00022827"/>
    </source>
</evidence>
<dbReference type="Proteomes" id="UP001438707">
    <property type="component" value="Unassembled WGS sequence"/>
</dbReference>
<dbReference type="InterPro" id="IPR023753">
    <property type="entry name" value="FAD/NAD-binding_dom"/>
</dbReference>
<dbReference type="InterPro" id="IPR036188">
    <property type="entry name" value="FAD/NAD-bd_sf"/>
</dbReference>
<evidence type="ECO:0000259" key="9">
    <source>
        <dbReference type="Pfam" id="PF21791"/>
    </source>
</evidence>
<proteinExistence type="inferred from homology"/>
<reference evidence="10 11" key="1">
    <citation type="journal article" date="2024" name="Nat. Commun.">
        <title>Phylogenomics reveals the evolutionary origins of lichenization in chlorophyte algae.</title>
        <authorList>
            <person name="Puginier C."/>
            <person name="Libourel C."/>
            <person name="Otte J."/>
            <person name="Skaloud P."/>
            <person name="Haon M."/>
            <person name="Grisel S."/>
            <person name="Petersen M."/>
            <person name="Berrin J.G."/>
            <person name="Delaux P.M."/>
            <person name="Dal Grande F."/>
            <person name="Keller J."/>
        </authorList>
    </citation>
    <scope>NUCLEOTIDE SEQUENCE [LARGE SCALE GENOMIC DNA]</scope>
    <source>
        <strain evidence="10 11">SAG 2145</strain>
    </source>
</reference>
<evidence type="ECO:0000256" key="2">
    <source>
        <dbReference type="ARBA" id="ARBA00006442"/>
    </source>
</evidence>
<protein>
    <recommendedName>
        <fullName evidence="7">monodehydroascorbate reductase (NADH)</fullName>
        <ecNumber evidence="7">1.6.5.4</ecNumber>
    </recommendedName>
</protein>
<sequence length="436" mass="47320">MPAFKGKFEYVIVGGGNAAGYAAKEFVAKGGPQSELLIITSEPHCSYERPTCSKAYMKLEGGARLPKFHTSVGGGGDLQDPNWYPKHGVQFMTNTTVTSIDFKKKEIFMAGEPSVQYGKLLLTTGSTVSSLQDMGAPGADLENILYLRTVADADRILQSVQKLQSDGGKAVVIGGGYIGLEMTAALRSNGLDVTCVLPQEHFLAKMLTDELGEIYESYYKEKGVNIRAKARAVSFEPKSPGSKQVGTAVLNTGEKLQCDLCLVGVGARPNLDLFKDHLDMLDDKPGGVKVDSHMKTSDPNVYAAGDIVAFPLKREGGKLTRVEHVSHARASAALAMAEMLKPDSQPEYDYLPYLYSRIFDLHWEFFGSLDGSTVFFGDKKAKKFGTYWIKDGKVVGVFLEGGSDQDNEAIKSLSLERPTAPKDLDKRGLDFAIAAN</sequence>
<dbReference type="Gene3D" id="3.30.390.30">
    <property type="match status" value="1"/>
</dbReference>
<evidence type="ECO:0000256" key="3">
    <source>
        <dbReference type="ARBA" id="ARBA00022630"/>
    </source>
</evidence>
<dbReference type="Pfam" id="PF07992">
    <property type="entry name" value="Pyr_redox_2"/>
    <property type="match status" value="1"/>
</dbReference>
<dbReference type="SUPFAM" id="SSF51905">
    <property type="entry name" value="FAD/NAD(P)-binding domain"/>
    <property type="match status" value="2"/>
</dbReference>
<keyword evidence="6" id="KW-0520">NAD</keyword>
<dbReference type="SUPFAM" id="SSF55424">
    <property type="entry name" value="FAD/NAD-linked reductases, dimerisation (C-terminal) domain"/>
    <property type="match status" value="1"/>
</dbReference>
<keyword evidence="3" id="KW-0285">Flavoprotein</keyword>
<organism evidence="10 11">
    <name type="scientific">Apatococcus lobatus</name>
    <dbReference type="NCBI Taxonomy" id="904363"/>
    <lineage>
        <taxon>Eukaryota</taxon>
        <taxon>Viridiplantae</taxon>
        <taxon>Chlorophyta</taxon>
        <taxon>core chlorophytes</taxon>
        <taxon>Trebouxiophyceae</taxon>
        <taxon>Chlorellales</taxon>
        <taxon>Chlorellaceae</taxon>
        <taxon>Apatococcus</taxon>
    </lineage>
</organism>
<dbReference type="Pfam" id="PF21791">
    <property type="entry name" value="MDHAR3-like_C"/>
    <property type="match status" value="1"/>
</dbReference>
<dbReference type="GO" id="GO:0005737">
    <property type="term" value="C:cytoplasm"/>
    <property type="evidence" value="ECO:0007669"/>
    <property type="project" value="TreeGrafter"/>
</dbReference>
<dbReference type="GO" id="GO:0016656">
    <property type="term" value="F:monodehydroascorbate reductase (NADH) activity"/>
    <property type="evidence" value="ECO:0007669"/>
    <property type="project" value="UniProtKB-EC"/>
</dbReference>
<dbReference type="InterPro" id="IPR050446">
    <property type="entry name" value="FAD-oxidoreductase/Apoptosis"/>
</dbReference>
<comment type="caution">
    <text evidence="10">The sequence shown here is derived from an EMBL/GenBank/DDBJ whole genome shotgun (WGS) entry which is preliminary data.</text>
</comment>
<keyword evidence="5" id="KW-0560">Oxidoreductase</keyword>
<dbReference type="PANTHER" id="PTHR43557:SF2">
    <property type="entry name" value="RIESKE DOMAIN-CONTAINING PROTEIN-RELATED"/>
    <property type="match status" value="1"/>
</dbReference>
<name>A0AAW1R3Y4_9CHLO</name>
<evidence type="ECO:0000256" key="6">
    <source>
        <dbReference type="ARBA" id="ARBA00023027"/>
    </source>
</evidence>
<gene>
    <name evidence="10" type="ORF">WJX74_000495</name>
</gene>
<keyword evidence="11" id="KW-1185">Reference proteome</keyword>
<dbReference type="InterPro" id="IPR016156">
    <property type="entry name" value="FAD/NAD-linked_Rdtase_dimer_sf"/>
</dbReference>